<comment type="similarity">
    <text evidence="1">Belongs to the sorting nexin family.</text>
</comment>
<reference evidence="9" key="1">
    <citation type="submission" date="2012-06" db="EMBL/GenBank/DDBJ databases">
        <title>The genome sequence of Coniosporium apollinis CBS 100218.</title>
        <authorList>
            <consortium name="The Broad Institute Genome Sequencing Platform"/>
            <person name="Cuomo C."/>
            <person name="Gorbushina A."/>
            <person name="Noack S."/>
            <person name="Walker B."/>
            <person name="Young S.K."/>
            <person name="Zeng Q."/>
            <person name="Gargeya S."/>
            <person name="Fitzgerald M."/>
            <person name="Haas B."/>
            <person name="Abouelleil A."/>
            <person name="Alvarado L."/>
            <person name="Arachchi H.M."/>
            <person name="Berlin A.M."/>
            <person name="Chapman S.B."/>
            <person name="Goldberg J."/>
            <person name="Griggs A."/>
            <person name="Gujja S."/>
            <person name="Hansen M."/>
            <person name="Howarth C."/>
            <person name="Imamovic A."/>
            <person name="Larimer J."/>
            <person name="McCowan C."/>
            <person name="Montmayeur A."/>
            <person name="Murphy C."/>
            <person name="Neiman D."/>
            <person name="Pearson M."/>
            <person name="Priest M."/>
            <person name="Roberts A."/>
            <person name="Saif S."/>
            <person name="Shea T."/>
            <person name="Sisk P."/>
            <person name="Sykes S."/>
            <person name="Wortman J."/>
            <person name="Nusbaum C."/>
            <person name="Birren B."/>
        </authorList>
    </citation>
    <scope>NUCLEOTIDE SEQUENCE [LARGE SCALE GENOMIC DNA]</scope>
    <source>
        <strain evidence="9">CBS 100218</strain>
    </source>
</reference>
<sequence length="1227" mass="136865">MALSRRDVILASIAAFISWGFVTHWVPTLRWIPHAFLAGVAVTLLGFFWTIVSVSQQPRENERAGTDTKRNVAFVSPAAWRAETAALKGRLQYTSEQLYPQSPVISGRLDTLVGLLLRDFVMSWYGAISGRPTFSNEIDRAVRAALVNIRDRVLSLDMTEIGVSRMLPIVTEHMRDFYEAERLVRGRKLSRNVTESEELDLAIAGKYRDGHLHPAASLAYSSTKLAAQQHLRSVVTRLLPKVLPPSMITSPAVTVLIKEIVSCAVLSPVMQMLGDPDVWNQLLEAYGRTVLQDRKTVRRLRAALDEHAPPSPKPKKDGGLAKLAPNDSERRFEKFIRSIRRCNSLADARRFRSEITSQFSKPGAAGAQDPVYLRRLETGKRILDQRIAQLSAGGTSKPALSVQTRPGSSRSTSRIEDASLRQVLYDSSGLSYFMEYMDRMGLMRLVQFWIVVDGFRNPLEADTDEPEDYLTAAPSWTDSERADLMQINEGYLVKPELKVSDDARRAVKEFLKAGSNASPVQYHAARRAVLHAQSAVYEELTERYFPNFKVSDLYHKWLASEQASVAPRSIAVSRDESPSSRRFAAALRPAPLKHATSTGLRTAAPDLRRAVASSSDLRNTTRAVDNGAPSRRSMDDSAARKPLFDDDDDDDPLAQSTQSLQSVDSEPEQHQFNSDDPRIVDAMQEALNDIMGDDPDKTSLFSDPSVRSPEDYSHARGSLELPRPISPGSESSREKPSIASLGLLGTPNRRSGVFSDDLFGGDEEKFLEDEYDTDVDDKDKEDGIHEAAPGDLGLAEAVDALTAEIERLVTQELIVDSLTKKAELTNNSAELRILRKSKASLQREIHRKELQKQQYIIQESDNSLYGRATVSIQSIMVATEDDGREYALYVIEVRRQAGDQMPAAAWVVTRRYSEFHELNKRLRSRYPMIRNLDFPRRQMVLKLQKDFLQKRRVALERYLRELLLVPAVCRSRELRAFLSQQAISSASPSSQTAETRDLVTRIYNSVTDGMEDFLGNVPVLDQLSIAGQNLISAATTQLAATNGGMGSTMPTAALSNDPATAAEAEKELRAFESREVEPFVKPICDLFLEVFELNKDSNWLRGRAVVVVLHQLLGGTIERKVRENAKAFSQEENVVKYIDLIKETLWPGGKIKQPGAPRSSAEKDRSRREAGLLLATLVPELAGSVVGRQNAQAASRRILATANNERLNTHLAFTLLDEVVKILFEER</sequence>
<organism evidence="8 9">
    <name type="scientific">Coniosporium apollinis (strain CBS 100218)</name>
    <name type="common">Rock-inhabiting black yeast</name>
    <dbReference type="NCBI Taxonomy" id="1168221"/>
    <lineage>
        <taxon>Eukaryota</taxon>
        <taxon>Fungi</taxon>
        <taxon>Dikarya</taxon>
        <taxon>Ascomycota</taxon>
        <taxon>Pezizomycotina</taxon>
        <taxon>Dothideomycetes</taxon>
        <taxon>Dothideomycetes incertae sedis</taxon>
        <taxon>Coniosporium</taxon>
    </lineage>
</organism>
<dbReference type="InterPro" id="IPR013937">
    <property type="entry name" value="Sorting_nexin_C"/>
</dbReference>
<feature type="domain" description="PXA" evidence="7">
    <location>
        <begin position="102"/>
        <end position="291"/>
    </location>
</feature>
<feature type="coiled-coil region" evidence="2">
    <location>
        <begin position="831"/>
        <end position="858"/>
    </location>
</feature>
<dbReference type="GO" id="GO:0035091">
    <property type="term" value="F:phosphatidylinositol binding"/>
    <property type="evidence" value="ECO:0007669"/>
    <property type="project" value="InterPro"/>
</dbReference>
<dbReference type="OrthoDB" id="120967at2759"/>
<dbReference type="Pfam" id="PF02194">
    <property type="entry name" value="PXA"/>
    <property type="match status" value="1"/>
</dbReference>
<dbReference type="InterPro" id="IPR036305">
    <property type="entry name" value="RGS_sf"/>
</dbReference>
<evidence type="ECO:0000259" key="5">
    <source>
        <dbReference type="PROSITE" id="PS50132"/>
    </source>
</evidence>
<feature type="compositionally biased region" description="Polar residues" evidence="3">
    <location>
        <begin position="612"/>
        <end position="623"/>
    </location>
</feature>
<feature type="region of interest" description="Disordered" evidence="3">
    <location>
        <begin position="394"/>
        <end position="414"/>
    </location>
</feature>
<proteinExistence type="inferred from homology"/>
<dbReference type="CDD" id="cd06876">
    <property type="entry name" value="PX_MDM1p"/>
    <property type="match status" value="1"/>
</dbReference>
<evidence type="ECO:0000259" key="7">
    <source>
        <dbReference type="PROSITE" id="PS51207"/>
    </source>
</evidence>
<feature type="compositionally biased region" description="Basic and acidic residues" evidence="3">
    <location>
        <begin position="303"/>
        <end position="319"/>
    </location>
</feature>
<keyword evidence="4" id="KW-0812">Transmembrane</keyword>
<dbReference type="STRING" id="1168221.R7YHL7"/>
<feature type="compositionally biased region" description="Polar residues" evidence="3">
    <location>
        <begin position="654"/>
        <end position="666"/>
    </location>
</feature>
<dbReference type="Gene3D" id="3.30.1520.10">
    <property type="entry name" value="Phox-like domain"/>
    <property type="match status" value="1"/>
</dbReference>
<feature type="transmembrane region" description="Helical" evidence="4">
    <location>
        <begin position="32"/>
        <end position="54"/>
    </location>
</feature>
<accession>R7YHL7</accession>
<dbReference type="SUPFAM" id="SSF64268">
    <property type="entry name" value="PX domain"/>
    <property type="match status" value="1"/>
</dbReference>
<feature type="region of interest" description="Disordered" evidence="3">
    <location>
        <begin position="611"/>
        <end position="676"/>
    </location>
</feature>
<evidence type="ECO:0008006" key="10">
    <source>
        <dbReference type="Google" id="ProtNLM"/>
    </source>
</evidence>
<keyword evidence="4" id="KW-0472">Membrane</keyword>
<evidence type="ECO:0000256" key="3">
    <source>
        <dbReference type="SAM" id="MobiDB-lite"/>
    </source>
</evidence>
<dbReference type="AlphaFoldDB" id="R7YHL7"/>
<name>R7YHL7_CONA1</name>
<keyword evidence="2" id="KW-0175">Coiled coil</keyword>
<evidence type="ECO:0000313" key="9">
    <source>
        <dbReference type="Proteomes" id="UP000016924"/>
    </source>
</evidence>
<feature type="domain" description="PX" evidence="6">
    <location>
        <begin position="867"/>
        <end position="985"/>
    </location>
</feature>
<dbReference type="Proteomes" id="UP000016924">
    <property type="component" value="Unassembled WGS sequence"/>
</dbReference>
<evidence type="ECO:0000259" key="6">
    <source>
        <dbReference type="PROSITE" id="PS50195"/>
    </source>
</evidence>
<dbReference type="PROSITE" id="PS50132">
    <property type="entry name" value="RGS"/>
    <property type="match status" value="1"/>
</dbReference>
<evidence type="ECO:0000256" key="1">
    <source>
        <dbReference type="ARBA" id="ARBA00010883"/>
    </source>
</evidence>
<evidence type="ECO:0000256" key="4">
    <source>
        <dbReference type="SAM" id="Phobius"/>
    </source>
</evidence>
<dbReference type="Pfam" id="PF00787">
    <property type="entry name" value="PX"/>
    <property type="match status" value="1"/>
</dbReference>
<protein>
    <recommendedName>
        <fullName evidence="10">Intermediate filament protein</fullName>
    </recommendedName>
</protein>
<dbReference type="PROSITE" id="PS51207">
    <property type="entry name" value="PXA"/>
    <property type="match status" value="1"/>
</dbReference>
<dbReference type="OMA" id="AMYVVEV"/>
<dbReference type="SMART" id="SM00315">
    <property type="entry name" value="RGS"/>
    <property type="match status" value="1"/>
</dbReference>
<dbReference type="InterPro" id="IPR016137">
    <property type="entry name" value="RGS"/>
</dbReference>
<keyword evidence="9" id="KW-1185">Reference proteome</keyword>
<dbReference type="Pfam" id="PF00615">
    <property type="entry name" value="RGS"/>
    <property type="match status" value="1"/>
</dbReference>
<gene>
    <name evidence="8" type="ORF">W97_00602</name>
</gene>
<dbReference type="PROSITE" id="PS50195">
    <property type="entry name" value="PX"/>
    <property type="match status" value="1"/>
</dbReference>
<dbReference type="InterPro" id="IPR003114">
    <property type="entry name" value="Phox_assoc"/>
</dbReference>
<feature type="region of interest" description="Disordered" evidence="3">
    <location>
        <begin position="689"/>
        <end position="746"/>
    </location>
</feature>
<evidence type="ECO:0000313" key="8">
    <source>
        <dbReference type="EMBL" id="EON61388.1"/>
    </source>
</evidence>
<dbReference type="HOGENOM" id="CLU_002131_1_0_1"/>
<dbReference type="Gene3D" id="1.10.167.10">
    <property type="entry name" value="Regulator of G-protein Signalling 4, domain 2"/>
    <property type="match status" value="1"/>
</dbReference>
<dbReference type="InterPro" id="IPR036871">
    <property type="entry name" value="PX_dom_sf"/>
</dbReference>
<feature type="compositionally biased region" description="Polar residues" evidence="3">
    <location>
        <begin position="401"/>
        <end position="412"/>
    </location>
</feature>
<dbReference type="SMART" id="SM00312">
    <property type="entry name" value="PX"/>
    <property type="match status" value="1"/>
</dbReference>
<keyword evidence="4" id="KW-1133">Transmembrane helix</keyword>
<dbReference type="EMBL" id="JH767555">
    <property type="protein sequence ID" value="EON61388.1"/>
    <property type="molecule type" value="Genomic_DNA"/>
</dbReference>
<dbReference type="Pfam" id="PF08628">
    <property type="entry name" value="Nexin_C"/>
    <property type="match status" value="1"/>
</dbReference>
<dbReference type="RefSeq" id="XP_007776705.1">
    <property type="nucleotide sequence ID" value="XM_007778515.1"/>
</dbReference>
<feature type="compositionally biased region" description="Basic and acidic residues" evidence="3">
    <location>
        <begin position="667"/>
        <end position="676"/>
    </location>
</feature>
<dbReference type="GeneID" id="19897913"/>
<evidence type="ECO:0000256" key="2">
    <source>
        <dbReference type="SAM" id="Coils"/>
    </source>
</evidence>
<dbReference type="SMART" id="SM00313">
    <property type="entry name" value="PXA"/>
    <property type="match status" value="1"/>
</dbReference>
<feature type="domain" description="RGS" evidence="5">
    <location>
        <begin position="419"/>
        <end position="558"/>
    </location>
</feature>
<feature type="region of interest" description="Disordered" evidence="3">
    <location>
        <begin position="303"/>
        <end position="324"/>
    </location>
</feature>
<dbReference type="eggNOG" id="KOG2101">
    <property type="taxonomic scope" value="Eukaryota"/>
</dbReference>
<dbReference type="SUPFAM" id="SSF48097">
    <property type="entry name" value="Regulator of G-protein signaling, RGS"/>
    <property type="match status" value="1"/>
</dbReference>
<dbReference type="PANTHER" id="PTHR22775:SF3">
    <property type="entry name" value="SORTING NEXIN-13"/>
    <property type="match status" value="1"/>
</dbReference>
<dbReference type="PANTHER" id="PTHR22775">
    <property type="entry name" value="SORTING NEXIN"/>
    <property type="match status" value="1"/>
</dbReference>
<dbReference type="InterPro" id="IPR001683">
    <property type="entry name" value="PX_dom"/>
</dbReference>
<feature type="compositionally biased region" description="Basic and acidic residues" evidence="3">
    <location>
        <begin position="632"/>
        <end position="644"/>
    </location>
</feature>
<dbReference type="InterPro" id="IPR044926">
    <property type="entry name" value="RGS_subdomain_2"/>
</dbReference>